<dbReference type="AlphaFoldDB" id="A0A1G1T2H1"/>
<feature type="compositionally biased region" description="Basic and acidic residues" evidence="1">
    <location>
        <begin position="287"/>
        <end position="297"/>
    </location>
</feature>
<keyword evidence="4" id="KW-1185">Reference proteome</keyword>
<dbReference type="Gene3D" id="3.30.870.10">
    <property type="entry name" value="Endonuclease Chain A"/>
    <property type="match status" value="1"/>
</dbReference>
<dbReference type="GO" id="GO:0006793">
    <property type="term" value="P:phosphorus metabolic process"/>
    <property type="evidence" value="ECO:0007669"/>
    <property type="project" value="UniProtKB-ARBA"/>
</dbReference>
<accession>A0A1G1T2H1</accession>
<dbReference type="InterPro" id="IPR001736">
    <property type="entry name" value="PLipase_D/transphosphatidylase"/>
</dbReference>
<evidence type="ECO:0000259" key="2">
    <source>
        <dbReference type="PROSITE" id="PS50035"/>
    </source>
</evidence>
<feature type="region of interest" description="Disordered" evidence="1">
    <location>
        <begin position="287"/>
        <end position="306"/>
    </location>
</feature>
<evidence type="ECO:0000256" key="1">
    <source>
        <dbReference type="SAM" id="MobiDB-lite"/>
    </source>
</evidence>
<dbReference type="EMBL" id="MDZB01000110">
    <property type="protein sequence ID" value="OGX85083.1"/>
    <property type="molecule type" value="Genomic_DNA"/>
</dbReference>
<name>A0A1G1T2H1_9BACT</name>
<dbReference type="Proteomes" id="UP000176294">
    <property type="component" value="Unassembled WGS sequence"/>
</dbReference>
<dbReference type="GO" id="GO:0003824">
    <property type="term" value="F:catalytic activity"/>
    <property type="evidence" value="ECO:0007669"/>
    <property type="project" value="InterPro"/>
</dbReference>
<organism evidence="3 4">
    <name type="scientific">Hymenobacter lapidarius</name>
    <dbReference type="NCBI Taxonomy" id="1908237"/>
    <lineage>
        <taxon>Bacteria</taxon>
        <taxon>Pseudomonadati</taxon>
        <taxon>Bacteroidota</taxon>
        <taxon>Cytophagia</taxon>
        <taxon>Cytophagales</taxon>
        <taxon>Hymenobacteraceae</taxon>
        <taxon>Hymenobacter</taxon>
    </lineage>
</organism>
<evidence type="ECO:0000313" key="4">
    <source>
        <dbReference type="Proteomes" id="UP000176294"/>
    </source>
</evidence>
<evidence type="ECO:0000313" key="3">
    <source>
        <dbReference type="EMBL" id="OGX85083.1"/>
    </source>
</evidence>
<protein>
    <recommendedName>
        <fullName evidence="2">PLD phosphodiesterase domain-containing protein</fullName>
    </recommendedName>
</protein>
<feature type="domain" description="PLD phosphodiesterase" evidence="2">
    <location>
        <begin position="1"/>
        <end position="29"/>
    </location>
</feature>
<comment type="caution">
    <text evidence="3">The sequence shown here is derived from an EMBL/GenBank/DDBJ whole genome shotgun (WGS) entry which is preliminary data.</text>
</comment>
<proteinExistence type="predicted"/>
<reference evidence="3 4" key="1">
    <citation type="submission" date="2016-08" db="EMBL/GenBank/DDBJ databases">
        <title>Hymenobacter coccineus sp. nov., Hymenobacter lapidarius sp. nov. and Hymenobacter glacialis sp. nov., isolated from Antarctic soil.</title>
        <authorList>
            <person name="Sedlacek I."/>
            <person name="Kralova S."/>
            <person name="Kyrova K."/>
            <person name="Maslanova I."/>
            <person name="Stankova E."/>
            <person name="Vrbovska V."/>
            <person name="Nemec M."/>
            <person name="Bartak M."/>
            <person name="Svec P."/>
            <person name="Busse H.-J."/>
            <person name="Pantucek R."/>
        </authorList>
    </citation>
    <scope>NUCLEOTIDE SEQUENCE [LARGE SCALE GENOMIC DNA]</scope>
    <source>
        <strain evidence="3 4">CCM 8643</strain>
    </source>
</reference>
<dbReference type="PROSITE" id="PS50035">
    <property type="entry name" value="PLD"/>
    <property type="match status" value="1"/>
</dbReference>
<gene>
    <name evidence="3" type="ORF">BEN47_15305</name>
</gene>
<sequence>MLHTKLLVFDLPGGQAELWVGSHNFTVFALGGGNREASLVLTLNRRAGLYRQAKAYLLALRQQCHRYDPNLYDQYLELQGEDDQPGMECAVLPLLWDSQKLSARGMTLADQTALLLTRDQLTGERLTTHFGGRKPLLVWAYDTATGQASYWTAEALNAARISDRRSASSAMRYDHPLVITIGHGELPELRPREGELGPDLLRQFKHAFSLYLTADVTDRYQLKPLPTEEAKARWVVDATATQALDQVRTQELALLAYADVPERPVHAPDFRNPGSPPVARWEKELERVNRGRRDSSAEQRTPAPPIVLRPEFRPAEKPEAPDPLADLLRRLVPATVARQRLRQRLGQPLQAELFTDPMPSALTFLKHEAASITLSKVLLRYLLLHKT</sequence>